<evidence type="ECO:0000259" key="1">
    <source>
        <dbReference type="PROSITE" id="PS50883"/>
    </source>
</evidence>
<dbReference type="RefSeq" id="WP_179604672.1">
    <property type="nucleotide sequence ID" value="NZ_BAABEH010000001.1"/>
</dbReference>
<dbReference type="EMBL" id="JACCFL010000001">
    <property type="protein sequence ID" value="NYJ22647.1"/>
    <property type="molecule type" value="Genomic_DNA"/>
</dbReference>
<name>A0A853CPR1_9MICO</name>
<accession>A0A853CPR1</accession>
<organism evidence="2 3">
    <name type="scientific">Leifsonia shinshuensis</name>
    <dbReference type="NCBI Taxonomy" id="150026"/>
    <lineage>
        <taxon>Bacteria</taxon>
        <taxon>Bacillati</taxon>
        <taxon>Actinomycetota</taxon>
        <taxon>Actinomycetes</taxon>
        <taxon>Micrococcales</taxon>
        <taxon>Microbacteriaceae</taxon>
        <taxon>Leifsonia</taxon>
    </lineage>
</organism>
<dbReference type="PANTHER" id="PTHR33121:SF71">
    <property type="entry name" value="OXYGEN SENSOR PROTEIN DOSP"/>
    <property type="match status" value="1"/>
</dbReference>
<sequence>MTTCDAVAHDLADAIAEDRLRIVFQPQIDLRTGDVVALEGLCRWTHETLGPIPPSEFVELAESTGAIHELGRFALAECCRYAATWHDRGEDVAVAVNVSPLQLATSAFFDELEREIADSGVPAENLILEVTEAEKLADPGVLAARLDIVREWGVAVSIDDFGTGHSSMDRALSLRAGELKLDRSLVARADRAAIATVVSDAHRAGMRIVAEGVETRGQLDLVREAGCDRAQGYYIARPAAQGELDAWMAARAR</sequence>
<dbReference type="Pfam" id="PF00563">
    <property type="entry name" value="EAL"/>
    <property type="match status" value="1"/>
</dbReference>
<dbReference type="Gene3D" id="3.20.20.450">
    <property type="entry name" value="EAL domain"/>
    <property type="match status" value="1"/>
</dbReference>
<dbReference type="InterPro" id="IPR035919">
    <property type="entry name" value="EAL_sf"/>
</dbReference>
<dbReference type="InterPro" id="IPR001633">
    <property type="entry name" value="EAL_dom"/>
</dbReference>
<dbReference type="CDD" id="cd01948">
    <property type="entry name" value="EAL"/>
    <property type="match status" value="1"/>
</dbReference>
<reference evidence="2 3" key="1">
    <citation type="submission" date="2020-07" db="EMBL/GenBank/DDBJ databases">
        <title>Sequencing the genomes of 1000 actinobacteria strains.</title>
        <authorList>
            <person name="Klenk H.-P."/>
        </authorList>
    </citation>
    <scope>NUCLEOTIDE SEQUENCE [LARGE SCALE GENOMIC DNA]</scope>
    <source>
        <strain evidence="2 3">DSM 15165</strain>
    </source>
</reference>
<comment type="caution">
    <text evidence="2">The sequence shown here is derived from an EMBL/GenBank/DDBJ whole genome shotgun (WGS) entry which is preliminary data.</text>
</comment>
<evidence type="ECO:0000313" key="2">
    <source>
        <dbReference type="EMBL" id="NYJ22647.1"/>
    </source>
</evidence>
<gene>
    <name evidence="2" type="ORF">HNR13_000934</name>
</gene>
<dbReference type="SUPFAM" id="SSF141868">
    <property type="entry name" value="EAL domain-like"/>
    <property type="match status" value="1"/>
</dbReference>
<dbReference type="Proteomes" id="UP000578352">
    <property type="component" value="Unassembled WGS sequence"/>
</dbReference>
<dbReference type="SMART" id="SM00052">
    <property type="entry name" value="EAL"/>
    <property type="match status" value="1"/>
</dbReference>
<dbReference type="GO" id="GO:0071111">
    <property type="term" value="F:cyclic-guanylate-specific phosphodiesterase activity"/>
    <property type="evidence" value="ECO:0007669"/>
    <property type="project" value="InterPro"/>
</dbReference>
<dbReference type="PANTHER" id="PTHR33121">
    <property type="entry name" value="CYCLIC DI-GMP PHOSPHODIESTERASE PDEF"/>
    <property type="match status" value="1"/>
</dbReference>
<evidence type="ECO:0000313" key="3">
    <source>
        <dbReference type="Proteomes" id="UP000578352"/>
    </source>
</evidence>
<proteinExistence type="predicted"/>
<dbReference type="PROSITE" id="PS50883">
    <property type="entry name" value="EAL"/>
    <property type="match status" value="1"/>
</dbReference>
<dbReference type="AlphaFoldDB" id="A0A853CPR1"/>
<dbReference type="InterPro" id="IPR050706">
    <property type="entry name" value="Cyclic-di-GMP_PDE-like"/>
</dbReference>
<protein>
    <submittedName>
        <fullName evidence="2">EAL domain-containing protein (Putative c-di-GMP-specific phosphodiesterase class I)</fullName>
    </submittedName>
</protein>
<feature type="domain" description="EAL" evidence="1">
    <location>
        <begin position="4"/>
        <end position="252"/>
    </location>
</feature>